<sequence length="154" mass="17429">MKKSVLVAILFSLIVAGALLSINLYFSYPKDFRTFASNKVEIPLDFNDRNQYHAANIQIENGDLLNLTPRKIPLLKDQKITVYSKMDPAAAGGLYLSMINQSKLFNKTEIPVYEGRFGVEIEQEIIVPEDGNYLFYFFGGNAHTVVLDEFVITQ</sequence>
<proteinExistence type="predicted"/>
<gene>
    <name evidence="1" type="ORF">JZO70_07980</name>
</gene>
<dbReference type="EMBL" id="JAFREM010000012">
    <property type="protein sequence ID" value="MBO1306096.1"/>
    <property type="molecule type" value="Genomic_DNA"/>
</dbReference>
<dbReference type="Proteomes" id="UP000664601">
    <property type="component" value="Unassembled WGS sequence"/>
</dbReference>
<dbReference type="RefSeq" id="WP_207673022.1">
    <property type="nucleotide sequence ID" value="NZ_JAFREM010000012.1"/>
</dbReference>
<organism evidence="1 2">
    <name type="scientific">Candidatus Enterococcus moelleringii</name>
    <dbReference type="NCBI Taxonomy" id="2815325"/>
    <lineage>
        <taxon>Bacteria</taxon>
        <taxon>Bacillati</taxon>
        <taxon>Bacillota</taxon>
        <taxon>Bacilli</taxon>
        <taxon>Lactobacillales</taxon>
        <taxon>Enterococcaceae</taxon>
        <taxon>Enterococcus</taxon>
    </lineage>
</organism>
<evidence type="ECO:0000313" key="2">
    <source>
        <dbReference type="Proteomes" id="UP000664601"/>
    </source>
</evidence>
<reference evidence="1 2" key="1">
    <citation type="submission" date="2021-03" db="EMBL/GenBank/DDBJ databases">
        <title>Enterococcal diversity collection.</title>
        <authorList>
            <person name="Gilmore M.S."/>
            <person name="Schwartzman J."/>
            <person name="Van Tyne D."/>
            <person name="Martin M."/>
            <person name="Earl A.M."/>
            <person name="Manson A.L."/>
            <person name="Straub T."/>
            <person name="Salamzade R."/>
            <person name="Saavedra J."/>
            <person name="Lebreton F."/>
            <person name="Prichula J."/>
            <person name="Schaufler K."/>
            <person name="Gaca A."/>
            <person name="Sgardioli B."/>
            <person name="Wagenaar J."/>
            <person name="Strong T."/>
        </authorList>
    </citation>
    <scope>NUCLEOTIDE SEQUENCE [LARGE SCALE GENOMIC DNA]</scope>
    <source>
        <strain evidence="1 2">669A</strain>
    </source>
</reference>
<name>A0ABS3L900_9ENTE</name>
<evidence type="ECO:0000313" key="1">
    <source>
        <dbReference type="EMBL" id="MBO1306096.1"/>
    </source>
</evidence>
<evidence type="ECO:0008006" key="3">
    <source>
        <dbReference type="Google" id="ProtNLM"/>
    </source>
</evidence>
<accession>A0ABS3L900</accession>
<comment type="caution">
    <text evidence="1">The sequence shown here is derived from an EMBL/GenBank/DDBJ whole genome shotgun (WGS) entry which is preliminary data.</text>
</comment>
<keyword evidence="2" id="KW-1185">Reference proteome</keyword>
<protein>
    <recommendedName>
        <fullName evidence="3">DUF5067 domain-containing protein</fullName>
    </recommendedName>
</protein>